<dbReference type="InterPro" id="IPR021109">
    <property type="entry name" value="Peptidase_aspartic_dom_sf"/>
</dbReference>
<evidence type="ECO:0000313" key="2">
    <source>
        <dbReference type="Proteomes" id="UP001318860"/>
    </source>
</evidence>
<dbReference type="Proteomes" id="UP001318860">
    <property type="component" value="Unassembled WGS sequence"/>
</dbReference>
<accession>A0ABR0VPH9</accession>
<organism evidence="1 2">
    <name type="scientific">Rehmannia glutinosa</name>
    <name type="common">Chinese foxglove</name>
    <dbReference type="NCBI Taxonomy" id="99300"/>
    <lineage>
        <taxon>Eukaryota</taxon>
        <taxon>Viridiplantae</taxon>
        <taxon>Streptophyta</taxon>
        <taxon>Embryophyta</taxon>
        <taxon>Tracheophyta</taxon>
        <taxon>Spermatophyta</taxon>
        <taxon>Magnoliopsida</taxon>
        <taxon>eudicotyledons</taxon>
        <taxon>Gunneridae</taxon>
        <taxon>Pentapetalae</taxon>
        <taxon>asterids</taxon>
        <taxon>lamiids</taxon>
        <taxon>Lamiales</taxon>
        <taxon>Orobanchaceae</taxon>
        <taxon>Rehmannieae</taxon>
        <taxon>Rehmannia</taxon>
    </lineage>
</organism>
<proteinExistence type="predicted"/>
<name>A0ABR0VPH9_REHGL</name>
<sequence length="194" mass="21736">MGFFVWSKPKRGPVYGGSTRAKKAQLRSSRGAHFQHATFHPGTYYLEKPQEEIIFDEEDPSPEARGGECPTTPLVTPVVVANYWVKRALVDIGSPMDIISYNAFRWIGFEDSSLTEVTTTLQDLGQQKILILREAMFPLSLGSYPNRVTKMARFAVFNATLQYNLILVFPSLNAFGAIATVHHQKLKFPTPEGI</sequence>
<dbReference type="EMBL" id="JABTTQ020000889">
    <property type="protein sequence ID" value="KAK6137147.1"/>
    <property type="molecule type" value="Genomic_DNA"/>
</dbReference>
<dbReference type="PANTHER" id="PTHR33240:SF15">
    <property type="entry name" value="GAG-PRO-LIKE PROTEIN"/>
    <property type="match status" value="1"/>
</dbReference>
<dbReference type="PANTHER" id="PTHR33240">
    <property type="entry name" value="OS08G0508500 PROTEIN"/>
    <property type="match status" value="1"/>
</dbReference>
<comment type="caution">
    <text evidence="1">The sequence shown here is derived from an EMBL/GenBank/DDBJ whole genome shotgun (WGS) entry which is preliminary data.</text>
</comment>
<gene>
    <name evidence="1" type="ORF">DH2020_029111</name>
</gene>
<protein>
    <submittedName>
        <fullName evidence="1">Uncharacterized protein</fullName>
    </submittedName>
</protein>
<reference evidence="1 2" key="1">
    <citation type="journal article" date="2021" name="Comput. Struct. Biotechnol. J.">
        <title>De novo genome assembly of the potent medicinal plant Rehmannia glutinosa using nanopore technology.</title>
        <authorList>
            <person name="Ma L."/>
            <person name="Dong C."/>
            <person name="Song C."/>
            <person name="Wang X."/>
            <person name="Zheng X."/>
            <person name="Niu Y."/>
            <person name="Chen S."/>
            <person name="Feng W."/>
        </authorList>
    </citation>
    <scope>NUCLEOTIDE SEQUENCE [LARGE SCALE GENOMIC DNA]</scope>
    <source>
        <strain evidence="1">DH-2019</strain>
    </source>
</reference>
<dbReference type="Gene3D" id="2.40.70.10">
    <property type="entry name" value="Acid Proteases"/>
    <property type="match status" value="1"/>
</dbReference>
<keyword evidence="2" id="KW-1185">Reference proteome</keyword>
<evidence type="ECO:0000313" key="1">
    <source>
        <dbReference type="EMBL" id="KAK6137147.1"/>
    </source>
</evidence>